<dbReference type="Gene3D" id="3.40.50.720">
    <property type="entry name" value="NAD(P)-binding Rossmann-like Domain"/>
    <property type="match status" value="1"/>
</dbReference>
<feature type="domain" description="GFO/IDH/MocA-like oxidoreductase" evidence="2">
    <location>
        <begin position="133"/>
        <end position="247"/>
    </location>
</feature>
<dbReference type="RefSeq" id="WP_260905485.1">
    <property type="nucleotide sequence ID" value="NZ_JAOCZP010000006.1"/>
</dbReference>
<gene>
    <name evidence="3" type="ORF">N5A92_19065</name>
</gene>
<comment type="caution">
    <text evidence="3">The sequence shown here is derived from an EMBL/GenBank/DDBJ whole genome shotgun (WGS) entry which is preliminary data.</text>
</comment>
<dbReference type="Gene3D" id="3.30.360.10">
    <property type="entry name" value="Dihydrodipicolinate Reductase, domain 2"/>
    <property type="match status" value="1"/>
</dbReference>
<dbReference type="PANTHER" id="PTHR43249:SF1">
    <property type="entry name" value="D-GLUCOSIDE 3-DEHYDROGENASE"/>
    <property type="match status" value="1"/>
</dbReference>
<evidence type="ECO:0000259" key="1">
    <source>
        <dbReference type="Pfam" id="PF01408"/>
    </source>
</evidence>
<dbReference type="Proteomes" id="UP001320831">
    <property type="component" value="Unassembled WGS sequence"/>
</dbReference>
<sequence length="363" mass="40023">MPETLTVAIVGCGIGRAHITEGYLADPERYRVIAVCDLDRARLDAFAEEFGIPRKTTTFDDLLAMDDVDIIDICTPPSVHYAQILAALAAGKHVICEKPLVGSLKEVDEVIAAERNAKGKLMPIFQYRYGDGVQKAKKIIESGVAGMPYVGTAETFWQRLPEYYAVPWRGKWATELGGVLMTHAIHIHDMLMWLMGRPAGLFGRVATRVHAIEVEDCVSASLELESGALASMTATLGSREELSRLHLAFENVTFESSHFPYALGNDPWRIVPRNDKVKAEIDALLADWTPVPPRFAGQMRDFHRALTQGTPLPVTTADARGALELVAAFYHSARTRQDVRFPIGPGHPLYEGWIPAPPQPRSA</sequence>
<feature type="domain" description="Gfo/Idh/MocA-like oxidoreductase N-terminal" evidence="1">
    <location>
        <begin position="6"/>
        <end position="122"/>
    </location>
</feature>
<dbReference type="InterPro" id="IPR052515">
    <property type="entry name" value="Gfo/Idh/MocA_Oxidoreductase"/>
</dbReference>
<evidence type="ECO:0000313" key="3">
    <source>
        <dbReference type="EMBL" id="MCT7377122.1"/>
    </source>
</evidence>
<dbReference type="SUPFAM" id="SSF51735">
    <property type="entry name" value="NAD(P)-binding Rossmann-fold domains"/>
    <property type="match status" value="1"/>
</dbReference>
<dbReference type="InterPro" id="IPR036291">
    <property type="entry name" value="NAD(P)-bd_dom_sf"/>
</dbReference>
<dbReference type="EMBL" id="JAOCZP010000006">
    <property type="protein sequence ID" value="MCT7377122.1"/>
    <property type="molecule type" value="Genomic_DNA"/>
</dbReference>
<evidence type="ECO:0000313" key="4">
    <source>
        <dbReference type="Proteomes" id="UP001320831"/>
    </source>
</evidence>
<dbReference type="InterPro" id="IPR000683">
    <property type="entry name" value="Gfo/Idh/MocA-like_OxRdtase_N"/>
</dbReference>
<organism evidence="3 4">
    <name type="scientific">Chelativorans salis</name>
    <dbReference type="NCBI Taxonomy" id="2978478"/>
    <lineage>
        <taxon>Bacteria</taxon>
        <taxon>Pseudomonadati</taxon>
        <taxon>Pseudomonadota</taxon>
        <taxon>Alphaproteobacteria</taxon>
        <taxon>Hyphomicrobiales</taxon>
        <taxon>Phyllobacteriaceae</taxon>
        <taxon>Chelativorans</taxon>
    </lineage>
</organism>
<proteinExistence type="predicted"/>
<keyword evidence="4" id="KW-1185">Reference proteome</keyword>
<evidence type="ECO:0000259" key="2">
    <source>
        <dbReference type="Pfam" id="PF22725"/>
    </source>
</evidence>
<dbReference type="PANTHER" id="PTHR43249">
    <property type="entry name" value="UDP-N-ACETYL-2-AMINO-2-DEOXY-D-GLUCURONATE OXIDASE"/>
    <property type="match status" value="1"/>
</dbReference>
<accession>A0ABT2LRE5</accession>
<dbReference type="Pfam" id="PF01408">
    <property type="entry name" value="GFO_IDH_MocA"/>
    <property type="match status" value="1"/>
</dbReference>
<dbReference type="SUPFAM" id="SSF55347">
    <property type="entry name" value="Glyceraldehyde-3-phosphate dehydrogenase-like, C-terminal domain"/>
    <property type="match status" value="1"/>
</dbReference>
<protein>
    <submittedName>
        <fullName evidence="3">Gfo/Idh/MocA family oxidoreductase</fullName>
    </submittedName>
</protein>
<name>A0ABT2LRE5_9HYPH</name>
<dbReference type="Pfam" id="PF22725">
    <property type="entry name" value="GFO_IDH_MocA_C3"/>
    <property type="match status" value="1"/>
</dbReference>
<dbReference type="InterPro" id="IPR055170">
    <property type="entry name" value="GFO_IDH_MocA-like_dom"/>
</dbReference>
<reference evidence="3 4" key="1">
    <citation type="submission" date="2022-09" db="EMBL/GenBank/DDBJ databases">
        <title>Chelativorans salina sp. nov., a novel slightly halophilic bacterium isolated from a saline lake sediment enrichment.</title>
        <authorList>
            <person name="Gao L."/>
            <person name="Fang B.-Z."/>
            <person name="Li W.-J."/>
        </authorList>
    </citation>
    <scope>NUCLEOTIDE SEQUENCE [LARGE SCALE GENOMIC DNA]</scope>
    <source>
        <strain evidence="3 4">EGI FJ00035</strain>
    </source>
</reference>